<evidence type="ECO:0000256" key="12">
    <source>
        <dbReference type="ARBA" id="ARBA00029736"/>
    </source>
</evidence>
<keyword evidence="11 15" id="KW-0819">tRNA processing</keyword>
<dbReference type="InterPro" id="IPR002649">
    <property type="entry name" value="tRNA_m1G_MeTrfase_TrmD"/>
</dbReference>
<evidence type="ECO:0000256" key="5">
    <source>
        <dbReference type="ARBA" id="ARBA00012807"/>
    </source>
</evidence>
<comment type="caution">
    <text evidence="19">The sequence shown here is derived from an EMBL/GenBank/DDBJ whole genome shotgun (WGS) entry which is preliminary data.</text>
</comment>
<evidence type="ECO:0000256" key="3">
    <source>
        <dbReference type="ARBA" id="ARBA00007630"/>
    </source>
</evidence>
<evidence type="ECO:0000256" key="6">
    <source>
        <dbReference type="ARBA" id="ARBA00014679"/>
    </source>
</evidence>
<comment type="similarity">
    <text evidence="3 15 17">Belongs to the RNA methyltransferase TrmD family.</text>
</comment>
<comment type="subcellular location">
    <subcellularLocation>
        <location evidence="2 15 17">Cytoplasm</location>
    </subcellularLocation>
</comment>
<dbReference type="CDD" id="cd18080">
    <property type="entry name" value="TrmD-like"/>
    <property type="match status" value="1"/>
</dbReference>
<dbReference type="PIRSF" id="PIRSF000386">
    <property type="entry name" value="tRNA_mtase"/>
    <property type="match status" value="1"/>
</dbReference>
<dbReference type="NCBIfam" id="NF000648">
    <property type="entry name" value="PRK00026.1"/>
    <property type="match status" value="1"/>
</dbReference>
<keyword evidence="7 15" id="KW-0963">Cytoplasm</keyword>
<keyword evidence="8 15" id="KW-0489">Methyltransferase</keyword>
<accession>A0A4R0XQM0</accession>
<evidence type="ECO:0000256" key="9">
    <source>
        <dbReference type="ARBA" id="ARBA00022679"/>
    </source>
</evidence>
<dbReference type="FunFam" id="3.40.1280.10:FF:000001">
    <property type="entry name" value="tRNA (guanine-N(1)-)-methyltransferase"/>
    <property type="match status" value="1"/>
</dbReference>
<evidence type="ECO:0000256" key="16">
    <source>
        <dbReference type="PIRSR" id="PIRSR000386-1"/>
    </source>
</evidence>
<evidence type="ECO:0000256" key="10">
    <source>
        <dbReference type="ARBA" id="ARBA00022691"/>
    </source>
</evidence>
<proteinExistence type="inferred from homology"/>
<dbReference type="Proteomes" id="UP000294192">
    <property type="component" value="Unassembled WGS sequence"/>
</dbReference>
<organism evidence="19 20">
    <name type="scientific">Mycoplasma marinum</name>
    <dbReference type="NCBI Taxonomy" id="1937190"/>
    <lineage>
        <taxon>Bacteria</taxon>
        <taxon>Bacillati</taxon>
        <taxon>Mycoplasmatota</taxon>
        <taxon>Mollicutes</taxon>
        <taxon>Mycoplasmataceae</taxon>
        <taxon>Mycoplasma</taxon>
    </lineage>
</organism>
<dbReference type="AlphaFoldDB" id="A0A4R0XQM0"/>
<dbReference type="InterPro" id="IPR023148">
    <property type="entry name" value="tRNA_m1G_MeTrfase_C_sf"/>
</dbReference>
<evidence type="ECO:0000256" key="17">
    <source>
        <dbReference type="RuleBase" id="RU003464"/>
    </source>
</evidence>
<dbReference type="HAMAP" id="MF_00605">
    <property type="entry name" value="TrmD"/>
    <property type="match status" value="1"/>
</dbReference>
<dbReference type="InterPro" id="IPR029026">
    <property type="entry name" value="tRNA_m1G_MTases_N"/>
</dbReference>
<reference evidence="19 20" key="1">
    <citation type="submission" date="2018-02" db="EMBL/GenBank/DDBJ databases">
        <title>Mycoplasma marinum and Mycoplasma todarodis sp. nov., moderately halophilic and psychrotolerant mycoplasmas isolated from cephalopods.</title>
        <authorList>
            <person name="Viver T."/>
        </authorList>
    </citation>
    <scope>NUCLEOTIDE SEQUENCE [LARGE SCALE GENOMIC DNA]</scope>
    <source>
        <strain evidence="19 20">PE</strain>
    </source>
</reference>
<comment type="catalytic activity">
    <reaction evidence="14 15 17">
        <text>guanosine(37) in tRNA + S-adenosyl-L-methionine = N(1)-methylguanosine(37) in tRNA + S-adenosyl-L-homocysteine + H(+)</text>
        <dbReference type="Rhea" id="RHEA:36899"/>
        <dbReference type="Rhea" id="RHEA-COMP:10145"/>
        <dbReference type="Rhea" id="RHEA-COMP:10147"/>
        <dbReference type="ChEBI" id="CHEBI:15378"/>
        <dbReference type="ChEBI" id="CHEBI:57856"/>
        <dbReference type="ChEBI" id="CHEBI:59789"/>
        <dbReference type="ChEBI" id="CHEBI:73542"/>
        <dbReference type="ChEBI" id="CHEBI:74269"/>
        <dbReference type="EC" id="2.1.1.228"/>
    </reaction>
</comment>
<dbReference type="GO" id="GO:0002939">
    <property type="term" value="P:tRNA N1-guanine methylation"/>
    <property type="evidence" value="ECO:0007669"/>
    <property type="project" value="TreeGrafter"/>
</dbReference>
<evidence type="ECO:0000256" key="11">
    <source>
        <dbReference type="ARBA" id="ARBA00022694"/>
    </source>
</evidence>
<name>A0A4R0XQM0_9MOLU</name>
<dbReference type="NCBIfam" id="TIGR00088">
    <property type="entry name" value="trmD"/>
    <property type="match status" value="1"/>
</dbReference>
<feature type="binding site" evidence="15 16">
    <location>
        <begin position="126"/>
        <end position="131"/>
    </location>
    <ligand>
        <name>S-adenosyl-L-methionine</name>
        <dbReference type="ChEBI" id="CHEBI:59789"/>
    </ligand>
</feature>
<evidence type="ECO:0000256" key="1">
    <source>
        <dbReference type="ARBA" id="ARBA00002634"/>
    </source>
</evidence>
<dbReference type="RefSeq" id="WP_131598340.1">
    <property type="nucleotide sequence ID" value="NZ_CBDBYK010000005.1"/>
</dbReference>
<evidence type="ECO:0000256" key="15">
    <source>
        <dbReference type="HAMAP-Rule" id="MF_00605"/>
    </source>
</evidence>
<evidence type="ECO:0000256" key="8">
    <source>
        <dbReference type="ARBA" id="ARBA00022603"/>
    </source>
</evidence>
<dbReference type="GO" id="GO:0052906">
    <property type="term" value="F:tRNA (guanine(37)-N1)-methyltransferase activity"/>
    <property type="evidence" value="ECO:0007669"/>
    <property type="project" value="UniProtKB-UniRule"/>
</dbReference>
<dbReference type="PANTHER" id="PTHR46417:SF1">
    <property type="entry name" value="TRNA (GUANINE-N(1)-)-METHYLTRANSFERASE"/>
    <property type="match status" value="1"/>
</dbReference>
<dbReference type="Gene3D" id="1.10.1270.20">
    <property type="entry name" value="tRNA(m1g37)methyltransferase, domain 2"/>
    <property type="match status" value="1"/>
</dbReference>
<dbReference type="GO" id="GO:0005829">
    <property type="term" value="C:cytosol"/>
    <property type="evidence" value="ECO:0007669"/>
    <property type="project" value="TreeGrafter"/>
</dbReference>
<dbReference type="Gene3D" id="3.40.1280.10">
    <property type="match status" value="1"/>
</dbReference>
<dbReference type="InterPro" id="IPR016009">
    <property type="entry name" value="tRNA_MeTrfase_TRMD/TRM10"/>
</dbReference>
<evidence type="ECO:0000313" key="20">
    <source>
        <dbReference type="Proteomes" id="UP000294192"/>
    </source>
</evidence>
<evidence type="ECO:0000259" key="18">
    <source>
        <dbReference type="Pfam" id="PF01746"/>
    </source>
</evidence>
<evidence type="ECO:0000256" key="14">
    <source>
        <dbReference type="ARBA" id="ARBA00047783"/>
    </source>
</evidence>
<dbReference type="EC" id="2.1.1.228" evidence="5 15"/>
<feature type="domain" description="tRNA methyltransferase TRMD/TRM10-type" evidence="18">
    <location>
        <begin position="1"/>
        <end position="217"/>
    </location>
</feature>
<evidence type="ECO:0000256" key="2">
    <source>
        <dbReference type="ARBA" id="ARBA00004496"/>
    </source>
</evidence>
<dbReference type="PANTHER" id="PTHR46417">
    <property type="entry name" value="TRNA (GUANINE-N(1)-)-METHYLTRANSFERASE"/>
    <property type="match status" value="1"/>
</dbReference>
<evidence type="ECO:0000256" key="4">
    <source>
        <dbReference type="ARBA" id="ARBA00011738"/>
    </source>
</evidence>
<keyword evidence="20" id="KW-1185">Reference proteome</keyword>
<dbReference type="InterPro" id="IPR029028">
    <property type="entry name" value="Alpha/beta_knot_MTases"/>
</dbReference>
<dbReference type="OrthoDB" id="9807416at2"/>
<evidence type="ECO:0000256" key="13">
    <source>
        <dbReference type="ARBA" id="ARBA00033392"/>
    </source>
</evidence>
<dbReference type="Pfam" id="PF01746">
    <property type="entry name" value="tRNA_m1G_MT"/>
    <property type="match status" value="1"/>
</dbReference>
<protein>
    <recommendedName>
        <fullName evidence="6 15">tRNA (guanine-N(1)-)-methyltransferase</fullName>
        <ecNumber evidence="5 15">2.1.1.228</ecNumber>
    </recommendedName>
    <alternativeName>
        <fullName evidence="12 15">M1G-methyltransferase</fullName>
    </alternativeName>
    <alternativeName>
        <fullName evidence="13 15">tRNA [GM37] methyltransferase</fullName>
    </alternativeName>
</protein>
<dbReference type="SUPFAM" id="SSF75217">
    <property type="entry name" value="alpha/beta knot"/>
    <property type="match status" value="1"/>
</dbReference>
<dbReference type="EMBL" id="PSZO01000002">
    <property type="protein sequence ID" value="TCG11888.1"/>
    <property type="molecule type" value="Genomic_DNA"/>
</dbReference>
<keyword evidence="9 15" id="KW-0808">Transferase</keyword>
<evidence type="ECO:0000256" key="7">
    <source>
        <dbReference type="ARBA" id="ARBA00022490"/>
    </source>
</evidence>
<keyword evidence="10 15" id="KW-0949">S-adenosyl-L-methionine</keyword>
<comment type="subunit">
    <text evidence="4 15 17">Homodimer.</text>
</comment>
<gene>
    <name evidence="15" type="primary">trmD</name>
    <name evidence="19" type="ORF">C4B24_00635</name>
</gene>
<feature type="binding site" evidence="15 16">
    <location>
        <position position="107"/>
    </location>
    <ligand>
        <name>S-adenosyl-L-methionine</name>
        <dbReference type="ChEBI" id="CHEBI:59789"/>
    </ligand>
</feature>
<sequence>MKINFITLFPRYYEPFQSESIVKRAIEKELVDVNVIDFRKFATGKHNKVDDIVYGGGQGMLLMVEPIDKAMEKTKGKRILLSPQGNKFTQEKALELSKLDEITFIAGHYEGFDERVRLLVDEELSIGDYVLTGGELPSMVMADSIIRLIPGVIREASHINDSFQGNLLDHPQYTRPREYKGMGVPEVLLNGNHAKIEKWRYEKQLEKTQRVRPDLLKGEHNEK</sequence>
<comment type="function">
    <text evidence="1 15 17">Specifically methylates guanosine-37 in various tRNAs.</text>
</comment>
<evidence type="ECO:0000313" key="19">
    <source>
        <dbReference type="EMBL" id="TCG11888.1"/>
    </source>
</evidence>